<dbReference type="InterPro" id="IPR001478">
    <property type="entry name" value="PDZ"/>
</dbReference>
<name>A0A2D0N5K9_FLAN2</name>
<organism evidence="5 6">
    <name type="scientific">Flavilitoribacter nigricans (strain ATCC 23147 / DSM 23189 / NBRC 102662 / NCIMB 1420 / SS-2)</name>
    <name type="common">Lewinella nigricans</name>
    <dbReference type="NCBI Taxonomy" id="1122177"/>
    <lineage>
        <taxon>Bacteria</taxon>
        <taxon>Pseudomonadati</taxon>
        <taxon>Bacteroidota</taxon>
        <taxon>Saprospiria</taxon>
        <taxon>Saprospirales</taxon>
        <taxon>Lewinellaceae</taxon>
        <taxon>Flavilitoribacter</taxon>
    </lineage>
</organism>
<dbReference type="Pfam" id="PF13365">
    <property type="entry name" value="Trypsin_2"/>
    <property type="match status" value="1"/>
</dbReference>
<dbReference type="PRINTS" id="PR00834">
    <property type="entry name" value="PROTEASES2C"/>
</dbReference>
<evidence type="ECO:0000313" key="6">
    <source>
        <dbReference type="Proteomes" id="UP000223913"/>
    </source>
</evidence>
<dbReference type="AlphaFoldDB" id="A0A2D0N5K9"/>
<comment type="similarity">
    <text evidence="1">Belongs to the peptidase S1C family.</text>
</comment>
<reference evidence="5 6" key="1">
    <citation type="submission" date="2017-10" db="EMBL/GenBank/DDBJ databases">
        <title>The draft genome sequence of Lewinella nigricans NBRC 102662.</title>
        <authorList>
            <person name="Wang K."/>
        </authorList>
    </citation>
    <scope>NUCLEOTIDE SEQUENCE [LARGE SCALE GENOMIC DNA]</scope>
    <source>
        <strain evidence="5 6">NBRC 102662</strain>
    </source>
</reference>
<protein>
    <submittedName>
        <fullName evidence="5">Protease Do</fullName>
    </submittedName>
</protein>
<comment type="caution">
    <text evidence="5">The sequence shown here is derived from an EMBL/GenBank/DDBJ whole genome shotgun (WGS) entry which is preliminary data.</text>
</comment>
<feature type="domain" description="PDZ" evidence="4">
    <location>
        <begin position="277"/>
        <end position="343"/>
    </location>
</feature>
<dbReference type="OrthoDB" id="9758917at2"/>
<dbReference type="InterPro" id="IPR001940">
    <property type="entry name" value="Peptidase_S1C"/>
</dbReference>
<dbReference type="EMBL" id="PDUD01000029">
    <property type="protein sequence ID" value="PHN03784.1"/>
    <property type="molecule type" value="Genomic_DNA"/>
</dbReference>
<dbReference type="Gene3D" id="2.30.42.10">
    <property type="match status" value="2"/>
</dbReference>
<dbReference type="PROSITE" id="PS50106">
    <property type="entry name" value="PDZ"/>
    <property type="match status" value="1"/>
</dbReference>
<dbReference type="Proteomes" id="UP000223913">
    <property type="component" value="Unassembled WGS sequence"/>
</dbReference>
<dbReference type="InterPro" id="IPR009003">
    <property type="entry name" value="Peptidase_S1_PA"/>
</dbReference>
<dbReference type="GO" id="GO:0004252">
    <property type="term" value="F:serine-type endopeptidase activity"/>
    <property type="evidence" value="ECO:0007669"/>
    <property type="project" value="InterPro"/>
</dbReference>
<proteinExistence type="inferred from homology"/>
<dbReference type="Pfam" id="PF13180">
    <property type="entry name" value="PDZ_2"/>
    <property type="match status" value="1"/>
</dbReference>
<evidence type="ECO:0000256" key="3">
    <source>
        <dbReference type="ARBA" id="ARBA00022801"/>
    </source>
</evidence>
<keyword evidence="6" id="KW-1185">Reference proteome</keyword>
<keyword evidence="2 5" id="KW-0645">Protease</keyword>
<dbReference type="Gene3D" id="2.40.10.120">
    <property type="match status" value="1"/>
</dbReference>
<dbReference type="RefSeq" id="WP_099152816.1">
    <property type="nucleotide sequence ID" value="NZ_PDUD01000029.1"/>
</dbReference>
<dbReference type="PANTHER" id="PTHR22939">
    <property type="entry name" value="SERINE PROTEASE FAMILY S1C HTRA-RELATED"/>
    <property type="match status" value="1"/>
</dbReference>
<accession>A0A2D0N5K9</accession>
<dbReference type="GO" id="GO:0006508">
    <property type="term" value="P:proteolysis"/>
    <property type="evidence" value="ECO:0007669"/>
    <property type="project" value="UniProtKB-KW"/>
</dbReference>
<sequence length="476" mass="52144">MKYYGTIIGSSLLSALLAILGYHAFVGPQEVIIRETHPSRYTAYAEDIIEEIQPRTFLSAAPTDFSKAAMAVTPAVVNIRAIQTGFIDRWRGSRTYGSASSGSGVVISPDGYIVTNHHVVEEGNFILVNFSDKREMKAKVVGTDPSTDMALIKVNAEDLSYLAFGNSDSLNIGEWVLAVGNPFDLSSTVTAGIVSAKGRSIDILEGTDRIESFIQTDAAVNPGNSGGALVNTNGELIGINTAIITQSGRYEGYSFAIPANLARKVVKDLKEYGVVQRGVLGVFIDNVDHDIAEELGLPTVEGVFVTRVTPGSGADEAGMQKGDVILSINDIKTKSLPEMQEQLGRYRPGNTVRVVYFRRGKSYTKDILLKNKTNNTAIITADEQNTLLRLGFDIRELTKQERKVLEVDGVKVVSIVRGSVVADTKMDQGFIITHVNERRVSDVKQFMRLLERARGQVMLSGVYEEFEGEYYYVFEK</sequence>
<keyword evidence="3" id="KW-0378">Hydrolase</keyword>
<dbReference type="InterPro" id="IPR036034">
    <property type="entry name" value="PDZ_sf"/>
</dbReference>
<evidence type="ECO:0000259" key="4">
    <source>
        <dbReference type="PROSITE" id="PS50106"/>
    </source>
</evidence>
<evidence type="ECO:0000256" key="1">
    <source>
        <dbReference type="ARBA" id="ARBA00010541"/>
    </source>
</evidence>
<dbReference type="SUPFAM" id="SSF50494">
    <property type="entry name" value="Trypsin-like serine proteases"/>
    <property type="match status" value="1"/>
</dbReference>
<dbReference type="PANTHER" id="PTHR22939:SF129">
    <property type="entry name" value="SERINE PROTEASE HTRA2, MITOCHONDRIAL"/>
    <property type="match status" value="1"/>
</dbReference>
<evidence type="ECO:0000313" key="5">
    <source>
        <dbReference type="EMBL" id="PHN03784.1"/>
    </source>
</evidence>
<dbReference type="SMART" id="SM00228">
    <property type="entry name" value="PDZ"/>
    <property type="match status" value="2"/>
</dbReference>
<dbReference type="SUPFAM" id="SSF50156">
    <property type="entry name" value="PDZ domain-like"/>
    <property type="match status" value="2"/>
</dbReference>
<evidence type="ECO:0000256" key="2">
    <source>
        <dbReference type="ARBA" id="ARBA00022670"/>
    </source>
</evidence>
<gene>
    <name evidence="5" type="ORF">CRP01_24870</name>
</gene>